<dbReference type="EMBL" id="AEUV02000002">
    <property type="protein sequence ID" value="EHI74597.1"/>
    <property type="molecule type" value="Genomic_DNA"/>
</dbReference>
<reference evidence="2" key="1">
    <citation type="submission" date="2011-07" db="EMBL/GenBank/DDBJ databases">
        <authorList>
            <person name="Stanhope M.J."/>
            <person name="Durkin A.S."/>
            <person name="Hostetler J."/>
            <person name="Kim M."/>
            <person name="Radune D."/>
            <person name="Singh I."/>
            <person name="Town C.D."/>
        </authorList>
    </citation>
    <scope>NUCLEOTIDE SEQUENCE [LARGE SCALE GENOMIC DNA]</scope>
    <source>
        <strain evidence="2">HS-6</strain>
    </source>
</reference>
<evidence type="ECO:0000256" key="1">
    <source>
        <dbReference type="SAM" id="Phobius"/>
    </source>
</evidence>
<dbReference type="Proteomes" id="UP000004322">
    <property type="component" value="Unassembled WGS sequence"/>
</dbReference>
<accession>G5JQD0</accession>
<gene>
    <name evidence="2" type="ORF">STRCR_0514</name>
</gene>
<dbReference type="STRING" id="873449.STRCR_0514"/>
<organism evidence="2 3">
    <name type="scientific">Streptococcus criceti HS-6</name>
    <dbReference type="NCBI Taxonomy" id="873449"/>
    <lineage>
        <taxon>Bacteria</taxon>
        <taxon>Bacillati</taxon>
        <taxon>Bacillota</taxon>
        <taxon>Bacilli</taxon>
        <taxon>Lactobacillales</taxon>
        <taxon>Streptococcaceae</taxon>
        <taxon>Streptococcus</taxon>
    </lineage>
</organism>
<keyword evidence="1" id="KW-1133">Transmembrane helix</keyword>
<keyword evidence="1" id="KW-0812">Transmembrane</keyword>
<feature type="transmembrane region" description="Helical" evidence="1">
    <location>
        <begin position="30"/>
        <end position="55"/>
    </location>
</feature>
<proteinExistence type="predicted"/>
<keyword evidence="3" id="KW-1185">Reference proteome</keyword>
<evidence type="ECO:0000313" key="2">
    <source>
        <dbReference type="EMBL" id="EHI74597.1"/>
    </source>
</evidence>
<name>G5JQD0_STRCG</name>
<dbReference type="AlphaFoldDB" id="G5JQD0"/>
<comment type="caution">
    <text evidence="2">The sequence shown here is derived from an EMBL/GenBank/DDBJ whole genome shotgun (WGS) entry which is preliminary data.</text>
</comment>
<dbReference type="OrthoDB" id="2221026at2"/>
<protein>
    <submittedName>
        <fullName evidence="2">Uncharacterized protein</fullName>
    </submittedName>
</protein>
<dbReference type="RefSeq" id="WP_004227975.1">
    <property type="nucleotide sequence ID" value="NZ_AEUV02000002.1"/>
</dbReference>
<sequence>MSQEINQSPMSGMAPGQVPMQAKNKMNAKLVVIIIVSVLAAIALIAGGGSAWWYVSGNIDGNYHAASLEKAFQKEIEEKNTDSDIDYSKIFTDMDVDIKVKDDQAVARVTYKVDTDEAYKVYQDTIESQLAGFSSEQKQFVKSQIPSKEAVISDFNDTIEESAEEDGLTYNSDTGVVSGTIFKGKVNRWSRKIEVTNYNSELQTNDDDGIFKDLKGIKKGSTTSYKKTSSGITLTDSGDSDTLKLEKK</sequence>
<evidence type="ECO:0000313" key="3">
    <source>
        <dbReference type="Proteomes" id="UP000004322"/>
    </source>
</evidence>
<keyword evidence="1" id="KW-0472">Membrane</keyword>